<dbReference type="Pfam" id="PF07715">
    <property type="entry name" value="Plug"/>
    <property type="match status" value="1"/>
</dbReference>
<keyword evidence="7" id="KW-0408">Iron</keyword>
<dbReference type="EMBL" id="QICL01000005">
    <property type="protein sequence ID" value="PXV66350.1"/>
    <property type="molecule type" value="Genomic_DNA"/>
</dbReference>
<evidence type="ECO:0000256" key="14">
    <source>
        <dbReference type="SAM" id="SignalP"/>
    </source>
</evidence>
<evidence type="ECO:0000313" key="18">
    <source>
        <dbReference type="Proteomes" id="UP000247973"/>
    </source>
</evidence>
<dbReference type="Proteomes" id="UP000247973">
    <property type="component" value="Unassembled WGS sequence"/>
</dbReference>
<evidence type="ECO:0000256" key="3">
    <source>
        <dbReference type="ARBA" id="ARBA00022452"/>
    </source>
</evidence>
<dbReference type="GO" id="GO:0015344">
    <property type="term" value="F:siderophore uptake transmembrane transporter activity"/>
    <property type="evidence" value="ECO:0007669"/>
    <property type="project" value="TreeGrafter"/>
</dbReference>
<feature type="chain" id="PRO_5016059079" evidence="14">
    <location>
        <begin position="22"/>
        <end position="719"/>
    </location>
</feature>
<evidence type="ECO:0000256" key="10">
    <source>
        <dbReference type="ARBA" id="ARBA00023136"/>
    </source>
</evidence>
<keyword evidence="9 13" id="KW-0798">TonB box</keyword>
<keyword evidence="2 12" id="KW-0813">Transport</keyword>
<evidence type="ECO:0000256" key="9">
    <source>
        <dbReference type="ARBA" id="ARBA00023077"/>
    </source>
</evidence>
<dbReference type="InterPro" id="IPR037066">
    <property type="entry name" value="Plug_dom_sf"/>
</dbReference>
<dbReference type="GO" id="GO:0009279">
    <property type="term" value="C:cell outer membrane"/>
    <property type="evidence" value="ECO:0007669"/>
    <property type="project" value="UniProtKB-SubCell"/>
</dbReference>
<dbReference type="CDD" id="cd01347">
    <property type="entry name" value="ligand_gated_channel"/>
    <property type="match status" value="1"/>
</dbReference>
<feature type="domain" description="TonB-dependent receptor plug" evidence="16">
    <location>
        <begin position="65"/>
        <end position="163"/>
    </location>
</feature>
<evidence type="ECO:0000259" key="16">
    <source>
        <dbReference type="Pfam" id="PF07715"/>
    </source>
</evidence>
<evidence type="ECO:0000256" key="6">
    <source>
        <dbReference type="ARBA" id="ARBA00022729"/>
    </source>
</evidence>
<dbReference type="PROSITE" id="PS52016">
    <property type="entry name" value="TONB_DEPENDENT_REC_3"/>
    <property type="match status" value="1"/>
</dbReference>
<dbReference type="PANTHER" id="PTHR32552">
    <property type="entry name" value="FERRICHROME IRON RECEPTOR-RELATED"/>
    <property type="match status" value="1"/>
</dbReference>
<dbReference type="AlphaFoldDB" id="A0A2V3PRB9"/>
<evidence type="ECO:0000259" key="15">
    <source>
        <dbReference type="Pfam" id="PF00593"/>
    </source>
</evidence>
<dbReference type="InterPro" id="IPR036942">
    <property type="entry name" value="Beta-barrel_TonB_sf"/>
</dbReference>
<dbReference type="Pfam" id="PF00593">
    <property type="entry name" value="TonB_dep_Rec_b-barrel"/>
    <property type="match status" value="1"/>
</dbReference>
<reference evidence="17 18" key="1">
    <citation type="submission" date="2018-03" db="EMBL/GenBank/DDBJ databases">
        <title>Genomic Encyclopedia of Archaeal and Bacterial Type Strains, Phase II (KMG-II): from individual species to whole genera.</title>
        <authorList>
            <person name="Goeker M."/>
        </authorList>
    </citation>
    <scope>NUCLEOTIDE SEQUENCE [LARGE SCALE GENOMIC DNA]</scope>
    <source>
        <strain evidence="17 18">DSM 100214</strain>
    </source>
</reference>
<dbReference type="SUPFAM" id="SSF56935">
    <property type="entry name" value="Porins"/>
    <property type="match status" value="1"/>
</dbReference>
<evidence type="ECO:0000256" key="8">
    <source>
        <dbReference type="ARBA" id="ARBA00023065"/>
    </source>
</evidence>
<keyword evidence="4" id="KW-0410">Iron transport</keyword>
<protein>
    <submittedName>
        <fullName evidence="17">Iron complex outermembrane receptor protein</fullName>
    </submittedName>
</protein>
<keyword evidence="18" id="KW-1185">Reference proteome</keyword>
<comment type="subcellular location">
    <subcellularLocation>
        <location evidence="1 12">Cell outer membrane</location>
        <topology evidence="1 12">Multi-pass membrane protein</topology>
    </subcellularLocation>
</comment>
<keyword evidence="8" id="KW-0406">Ion transport</keyword>
<proteinExistence type="inferred from homology"/>
<sequence>MRKILLTTFLAFVLSLSYVHSQEAPLESDSVKSVTLLEVTVKAQPYKKYNLDNISSSLRIQGELLKAPQNIQIINASVLKDQLSLNLTESVTRNVSGTFREELHNGVSPDIYTRGGYISAQRNGVDLRPLLKGPIGDDVAIIESVEFIKGPSGFMNSIGDPAGSYNIITKKPTGTNRKTFRMIQGSFGLIRAEADLDGAVDEDGKLLYRFNIMGMNKKSFLQFDNNDRILIAPSLKYIIDNKTSLSVDYIYQRLNYMFLSEAQISPNGFGSLPGDFSISDPSLRPYRANDHNIFVNFQRKFNENWAFTTQVSNINSQSEGTIFWVYGKNETDPDILDRYYVYDGMKYNIFSTQAFTQGKFSTGQVKHAFLAGVDFNHKRNKTQDTWNTATTIYPLSMSNPIYSNVINNNGIGGDFDSENGIDAPENLTDSRLYYTSAYVMDEISLLRDKLKITAGLRMTQSDADFNQYGEETDASDWVLTPRLGANFLLTESFSVYGLYDNTFIPQAGIAYDKTALKPLRGVSYEAGLKKDWYNKALSTTLSFYHITRSNNIVKDPVNNDFYQSGENESKGIEFDIRGRIARGLNVIINYAYTDSKITKDDKNPAMVGMATPNRIKHIQNTWVNYELPFKALNSFSLSLGYQYMAGRAERFTSIDPQELKDFFRMDGGIAFTKKKFSVNLMVNNILDTHQYSTGWKKNDMYYWVQLPPINYRCSVTLNL</sequence>
<keyword evidence="17" id="KW-0675">Receptor</keyword>
<dbReference type="PANTHER" id="PTHR32552:SF68">
    <property type="entry name" value="FERRICHROME OUTER MEMBRANE TRANSPORTER_PHAGE RECEPTOR"/>
    <property type="match status" value="1"/>
</dbReference>
<dbReference type="RefSeq" id="WP_110310007.1">
    <property type="nucleotide sequence ID" value="NZ_QICL01000005.1"/>
</dbReference>
<dbReference type="Gene3D" id="2.170.130.10">
    <property type="entry name" value="TonB-dependent receptor, plug domain"/>
    <property type="match status" value="1"/>
</dbReference>
<dbReference type="InterPro" id="IPR000531">
    <property type="entry name" value="Beta-barrel_TonB"/>
</dbReference>
<gene>
    <name evidence="17" type="ORF">CLV62_105101</name>
</gene>
<evidence type="ECO:0000256" key="7">
    <source>
        <dbReference type="ARBA" id="ARBA00023004"/>
    </source>
</evidence>
<evidence type="ECO:0000256" key="5">
    <source>
        <dbReference type="ARBA" id="ARBA00022692"/>
    </source>
</evidence>
<feature type="signal peptide" evidence="14">
    <location>
        <begin position="1"/>
        <end position="21"/>
    </location>
</feature>
<name>A0A2V3PRB9_9BACT</name>
<comment type="similarity">
    <text evidence="12 13">Belongs to the TonB-dependent receptor family.</text>
</comment>
<evidence type="ECO:0000256" key="2">
    <source>
        <dbReference type="ARBA" id="ARBA00022448"/>
    </source>
</evidence>
<dbReference type="Gene3D" id="2.40.170.20">
    <property type="entry name" value="TonB-dependent receptor, beta-barrel domain"/>
    <property type="match status" value="1"/>
</dbReference>
<keyword evidence="11 12" id="KW-0998">Cell outer membrane</keyword>
<comment type="caution">
    <text evidence="17">The sequence shown here is derived from an EMBL/GenBank/DDBJ whole genome shotgun (WGS) entry which is preliminary data.</text>
</comment>
<dbReference type="OrthoDB" id="9812892at2"/>
<evidence type="ECO:0000256" key="1">
    <source>
        <dbReference type="ARBA" id="ARBA00004571"/>
    </source>
</evidence>
<keyword evidence="6 14" id="KW-0732">Signal</keyword>
<evidence type="ECO:0000256" key="11">
    <source>
        <dbReference type="ARBA" id="ARBA00023237"/>
    </source>
</evidence>
<feature type="domain" description="TonB-dependent receptor-like beta-barrel" evidence="15">
    <location>
        <begin position="242"/>
        <end position="685"/>
    </location>
</feature>
<keyword evidence="5 12" id="KW-0812">Transmembrane</keyword>
<dbReference type="InterPro" id="IPR012910">
    <property type="entry name" value="Plug_dom"/>
</dbReference>
<dbReference type="InterPro" id="IPR039426">
    <property type="entry name" value="TonB-dep_rcpt-like"/>
</dbReference>
<keyword evidence="3 12" id="KW-1134">Transmembrane beta strand</keyword>
<evidence type="ECO:0000256" key="13">
    <source>
        <dbReference type="RuleBase" id="RU003357"/>
    </source>
</evidence>
<keyword evidence="10 12" id="KW-0472">Membrane</keyword>
<evidence type="ECO:0000313" key="17">
    <source>
        <dbReference type="EMBL" id="PXV66350.1"/>
    </source>
</evidence>
<accession>A0A2V3PRB9</accession>
<evidence type="ECO:0000256" key="4">
    <source>
        <dbReference type="ARBA" id="ARBA00022496"/>
    </source>
</evidence>
<organism evidence="17 18">
    <name type="scientific">Dysgonomonas alginatilytica</name>
    <dbReference type="NCBI Taxonomy" id="1605892"/>
    <lineage>
        <taxon>Bacteria</taxon>
        <taxon>Pseudomonadati</taxon>
        <taxon>Bacteroidota</taxon>
        <taxon>Bacteroidia</taxon>
        <taxon>Bacteroidales</taxon>
        <taxon>Dysgonomonadaceae</taxon>
        <taxon>Dysgonomonas</taxon>
    </lineage>
</organism>
<evidence type="ECO:0000256" key="12">
    <source>
        <dbReference type="PROSITE-ProRule" id="PRU01360"/>
    </source>
</evidence>